<accession>A0A9W9X1Z2</accession>
<dbReference type="AlphaFoldDB" id="A0A9W9X1Z2"/>
<reference evidence="2" key="2">
    <citation type="journal article" date="2023" name="IMA Fungus">
        <title>Comparative genomic study of the Penicillium genus elucidates a diverse pangenome and 15 lateral gene transfer events.</title>
        <authorList>
            <person name="Petersen C."/>
            <person name="Sorensen T."/>
            <person name="Nielsen M.R."/>
            <person name="Sondergaard T.E."/>
            <person name="Sorensen J.L."/>
            <person name="Fitzpatrick D.A."/>
            <person name="Frisvad J.C."/>
            <person name="Nielsen K.L."/>
        </authorList>
    </citation>
    <scope>NUCLEOTIDE SEQUENCE</scope>
    <source>
        <strain evidence="2">IBT 30728</strain>
    </source>
</reference>
<feature type="region of interest" description="Disordered" evidence="1">
    <location>
        <begin position="110"/>
        <end position="133"/>
    </location>
</feature>
<reference evidence="2" key="1">
    <citation type="submission" date="2022-12" db="EMBL/GenBank/DDBJ databases">
        <authorList>
            <person name="Petersen C."/>
        </authorList>
    </citation>
    <scope>NUCLEOTIDE SEQUENCE</scope>
    <source>
        <strain evidence="2">IBT 30728</strain>
    </source>
</reference>
<dbReference type="Proteomes" id="UP001148312">
    <property type="component" value="Unassembled WGS sequence"/>
</dbReference>
<feature type="compositionally biased region" description="Low complexity" evidence="1">
    <location>
        <begin position="145"/>
        <end position="166"/>
    </location>
</feature>
<evidence type="ECO:0000313" key="2">
    <source>
        <dbReference type="EMBL" id="KAJ5480677.1"/>
    </source>
</evidence>
<protein>
    <submittedName>
        <fullName evidence="2">Uncharacterized protein</fullName>
    </submittedName>
</protein>
<sequence length="306" mass="33558">MSLRAASVIYESDTASDERSTIHTANVKIRAKFQIARLPPKSSHHSSSLRLSPKLVLQIQQLLPNHRPIPVLEIWQPSLRRSKLTRDFVQRPKLRSGDLYATLDEPYVASAAHGSPSRPGSRDHTEDAHNESARNEAVAALCQNQNQPQNQNQQTNTTTTTNGGNPAKSGLIYFRDTQCGWQASVGTTGPEKKICYRFTINDETREPSTGPGQIFLQWEKRPLTGKSAVSGNRPATATGSASASASDSEHFNSILDCVQSCRDLLRPVSGTGTEQHGVHASLENWLCTQVLTLGVWVAQQEGWLGL</sequence>
<dbReference type="GeneID" id="81626421"/>
<evidence type="ECO:0000256" key="1">
    <source>
        <dbReference type="SAM" id="MobiDB-lite"/>
    </source>
</evidence>
<gene>
    <name evidence="2" type="ORF">N7539_006571</name>
</gene>
<dbReference type="RefSeq" id="XP_056788107.1">
    <property type="nucleotide sequence ID" value="XM_056936172.1"/>
</dbReference>
<feature type="region of interest" description="Disordered" evidence="1">
    <location>
        <begin position="145"/>
        <end position="169"/>
    </location>
</feature>
<proteinExistence type="predicted"/>
<organism evidence="2 3">
    <name type="scientific">Penicillium diatomitis</name>
    <dbReference type="NCBI Taxonomy" id="2819901"/>
    <lineage>
        <taxon>Eukaryota</taxon>
        <taxon>Fungi</taxon>
        <taxon>Dikarya</taxon>
        <taxon>Ascomycota</taxon>
        <taxon>Pezizomycotina</taxon>
        <taxon>Eurotiomycetes</taxon>
        <taxon>Eurotiomycetidae</taxon>
        <taxon>Eurotiales</taxon>
        <taxon>Aspergillaceae</taxon>
        <taxon>Penicillium</taxon>
    </lineage>
</organism>
<evidence type="ECO:0000313" key="3">
    <source>
        <dbReference type="Proteomes" id="UP001148312"/>
    </source>
</evidence>
<feature type="region of interest" description="Disordered" evidence="1">
    <location>
        <begin position="225"/>
        <end position="244"/>
    </location>
</feature>
<keyword evidence="3" id="KW-1185">Reference proteome</keyword>
<dbReference type="EMBL" id="JAPWDQ010000009">
    <property type="protein sequence ID" value="KAJ5480677.1"/>
    <property type="molecule type" value="Genomic_DNA"/>
</dbReference>
<comment type="caution">
    <text evidence="2">The sequence shown here is derived from an EMBL/GenBank/DDBJ whole genome shotgun (WGS) entry which is preliminary data.</text>
</comment>
<feature type="compositionally biased region" description="Basic and acidic residues" evidence="1">
    <location>
        <begin position="120"/>
        <end position="133"/>
    </location>
</feature>
<name>A0A9W9X1Z2_9EURO</name>
<feature type="compositionally biased region" description="Low complexity" evidence="1">
    <location>
        <begin position="235"/>
        <end position="244"/>
    </location>
</feature>